<dbReference type="NCBIfam" id="TIGR00536">
    <property type="entry name" value="hemK_fam"/>
    <property type="match status" value="1"/>
</dbReference>
<accession>A0A9D1NE06</accession>
<evidence type="ECO:0000256" key="3">
    <source>
        <dbReference type="ARBA" id="ARBA00022691"/>
    </source>
</evidence>
<dbReference type="EC" id="2.1.1.297" evidence="7"/>
<dbReference type="Pfam" id="PF17827">
    <property type="entry name" value="PrmC_N"/>
    <property type="match status" value="1"/>
</dbReference>
<dbReference type="PROSITE" id="PS00092">
    <property type="entry name" value="N6_MTASE"/>
    <property type="match status" value="1"/>
</dbReference>
<keyword evidence="1 7" id="KW-0489">Methyltransferase</keyword>
<dbReference type="PANTHER" id="PTHR42867">
    <property type="entry name" value="MEMBRANE PROTEIN-RELATED"/>
    <property type="match status" value="1"/>
</dbReference>
<dbReference type="GO" id="GO:0032259">
    <property type="term" value="P:methylation"/>
    <property type="evidence" value="ECO:0007669"/>
    <property type="project" value="UniProtKB-KW"/>
</dbReference>
<feature type="transmembrane region" description="Helical" evidence="4">
    <location>
        <begin position="108"/>
        <end position="132"/>
    </location>
</feature>
<dbReference type="AlphaFoldDB" id="A0A9D1NE06"/>
<name>A0A9D1NE06_9FIRM</name>
<dbReference type="Pfam" id="PF05175">
    <property type="entry name" value="MTS"/>
    <property type="match status" value="1"/>
</dbReference>
<keyword evidence="4" id="KW-1133">Transmembrane helix</keyword>
<dbReference type="InterPro" id="IPR040758">
    <property type="entry name" value="PrmC_N"/>
</dbReference>
<evidence type="ECO:0000313" key="8">
    <source>
        <dbReference type="Proteomes" id="UP000886891"/>
    </source>
</evidence>
<evidence type="ECO:0000313" key="7">
    <source>
        <dbReference type="EMBL" id="HIV00841.1"/>
    </source>
</evidence>
<dbReference type="InterPro" id="IPR004556">
    <property type="entry name" value="HemK-like"/>
</dbReference>
<dbReference type="Pfam" id="PF07136">
    <property type="entry name" value="DUF1385"/>
    <property type="match status" value="1"/>
</dbReference>
<evidence type="ECO:0000259" key="5">
    <source>
        <dbReference type="Pfam" id="PF05175"/>
    </source>
</evidence>
<organism evidence="7 8">
    <name type="scientific">Candidatus Stercoripulliclostridium merdipullorum</name>
    <dbReference type="NCBI Taxonomy" id="2840952"/>
    <lineage>
        <taxon>Bacteria</taxon>
        <taxon>Bacillati</taxon>
        <taxon>Bacillota</taxon>
        <taxon>Clostridia</taxon>
        <taxon>Eubacteriales</taxon>
        <taxon>Candidatus Stercoripulliclostridium</taxon>
    </lineage>
</organism>
<dbReference type="PANTHER" id="PTHR42867:SF1">
    <property type="entry name" value="MEMBRANE PROTEIN-RELATED"/>
    <property type="match status" value="1"/>
</dbReference>
<keyword evidence="4" id="KW-0472">Membrane</keyword>
<evidence type="ECO:0000259" key="6">
    <source>
        <dbReference type="Pfam" id="PF17827"/>
    </source>
</evidence>
<keyword evidence="2 7" id="KW-0808">Transferase</keyword>
<feature type="transmembrane region" description="Helical" evidence="4">
    <location>
        <begin position="219"/>
        <end position="239"/>
    </location>
</feature>
<dbReference type="GO" id="GO:0003676">
    <property type="term" value="F:nucleic acid binding"/>
    <property type="evidence" value="ECO:0007669"/>
    <property type="project" value="InterPro"/>
</dbReference>
<dbReference type="CDD" id="cd02440">
    <property type="entry name" value="AdoMet_MTases"/>
    <property type="match status" value="1"/>
</dbReference>
<dbReference type="Proteomes" id="UP000886891">
    <property type="component" value="Unassembled WGS sequence"/>
</dbReference>
<dbReference type="EMBL" id="DVOH01000057">
    <property type="protein sequence ID" value="HIV00841.1"/>
    <property type="molecule type" value="Genomic_DNA"/>
</dbReference>
<reference evidence="7" key="2">
    <citation type="journal article" date="2021" name="PeerJ">
        <title>Extensive microbial diversity within the chicken gut microbiome revealed by metagenomics and culture.</title>
        <authorList>
            <person name="Gilroy R."/>
            <person name="Ravi A."/>
            <person name="Getino M."/>
            <person name="Pursley I."/>
            <person name="Horton D.L."/>
            <person name="Alikhan N.F."/>
            <person name="Baker D."/>
            <person name="Gharbi K."/>
            <person name="Hall N."/>
            <person name="Watson M."/>
            <person name="Adriaenssens E.M."/>
            <person name="Foster-Nyarko E."/>
            <person name="Jarju S."/>
            <person name="Secka A."/>
            <person name="Antonio M."/>
            <person name="Oren A."/>
            <person name="Chaudhuri R.R."/>
            <person name="La Ragione R."/>
            <person name="Hildebrand F."/>
            <person name="Pallen M.J."/>
        </authorList>
    </citation>
    <scope>NUCLEOTIDE SEQUENCE</scope>
    <source>
        <strain evidence="7">23406</strain>
    </source>
</reference>
<feature type="domain" description="Release factor glutamine methyltransferase N-terminal" evidence="6">
    <location>
        <begin position="326"/>
        <end position="393"/>
    </location>
</feature>
<protein>
    <submittedName>
        <fullName evidence="7">Peptide chain release factor N(5)-glutamine methyltransferase</fullName>
        <ecNumber evidence="7">2.1.1.297</ecNumber>
    </submittedName>
</protein>
<dbReference type="NCBIfam" id="TIGR03534">
    <property type="entry name" value="RF_mod_PrmC"/>
    <property type="match status" value="1"/>
</dbReference>
<dbReference type="SUPFAM" id="SSF53335">
    <property type="entry name" value="S-adenosyl-L-methionine-dependent methyltransferases"/>
    <property type="match status" value="1"/>
</dbReference>
<feature type="domain" description="Methyltransferase small" evidence="5">
    <location>
        <begin position="424"/>
        <end position="505"/>
    </location>
</feature>
<keyword evidence="4" id="KW-0812">Transmembrane</keyword>
<keyword evidence="3" id="KW-0949">S-adenosyl-L-methionine</keyword>
<dbReference type="InterPro" id="IPR010787">
    <property type="entry name" value="DUF1385"/>
</dbReference>
<dbReference type="InterPro" id="IPR002052">
    <property type="entry name" value="DNA_methylase_N6_adenine_CS"/>
</dbReference>
<evidence type="ECO:0000256" key="1">
    <source>
        <dbReference type="ARBA" id="ARBA00022603"/>
    </source>
</evidence>
<gene>
    <name evidence="7" type="primary">prmC</name>
    <name evidence="7" type="ORF">IAB14_06995</name>
</gene>
<dbReference type="InterPro" id="IPR019874">
    <property type="entry name" value="RF_methyltr_PrmC"/>
</dbReference>
<evidence type="ECO:0000256" key="2">
    <source>
        <dbReference type="ARBA" id="ARBA00022679"/>
    </source>
</evidence>
<dbReference type="Gene3D" id="1.10.8.10">
    <property type="entry name" value="DNA helicase RuvA subunit, C-terminal domain"/>
    <property type="match status" value="1"/>
</dbReference>
<dbReference type="Gene3D" id="3.40.50.150">
    <property type="entry name" value="Vaccinia Virus protein VP39"/>
    <property type="match status" value="1"/>
</dbReference>
<evidence type="ECO:0000256" key="4">
    <source>
        <dbReference type="SAM" id="Phobius"/>
    </source>
</evidence>
<proteinExistence type="predicted"/>
<dbReference type="InterPro" id="IPR007848">
    <property type="entry name" value="Small_mtfrase_dom"/>
</dbReference>
<comment type="caution">
    <text evidence="7">The sequence shown here is derived from an EMBL/GenBank/DDBJ whole genome shotgun (WGS) entry which is preliminary data.</text>
</comment>
<dbReference type="GO" id="GO:0102559">
    <property type="term" value="F:peptide chain release factor N(5)-glutamine methyltransferase activity"/>
    <property type="evidence" value="ECO:0007669"/>
    <property type="project" value="UniProtKB-EC"/>
</dbReference>
<reference evidence="7" key="1">
    <citation type="submission" date="2020-10" db="EMBL/GenBank/DDBJ databases">
        <authorList>
            <person name="Gilroy R."/>
        </authorList>
    </citation>
    <scope>NUCLEOTIDE SEQUENCE</scope>
    <source>
        <strain evidence="7">23406</strain>
    </source>
</reference>
<dbReference type="InterPro" id="IPR029063">
    <property type="entry name" value="SAM-dependent_MTases_sf"/>
</dbReference>
<sequence length="600" mass="66134">MSRKNCTNIGGQAVLEGVMMRGTASMATAVRDPEGKIQIESKRITPTAAKPLIYRLPIVRGVVALFSSFVTGSRTLMRAAEVYGDVDQTPSRFENWLAKTFKIDVMNVVTAVGLVLGVALALVIFVLIPNLLTDLIYRFADLTRFQPKVQDIFRNLTSGAIRIAIFVGYIWLTSLIKDIKRLYMYHGAEHKVISCFEHGLPLTVENAQKMSTVHDRCGTTFLFLVMIVSIVFFSFFGWYGLWLRMLIRIACIPIVAGISYECLKLFAKYDNIFTRIVKAPGLLLQKLTTREPEDEMVEVAIAAFETVRQMDADPAIPEQSFVVTKAVAYAREKLKAILPDAPDEVELLLMEYTDADTRSALNDGRRIDSNRLDEAVSAAEKRKKGMPLQYATGNADFYGRKWEVTPDVLIPRFDTERLTEEAIKTIKKYPDCSVLELCTGSGAVAVTIAKESGVPVVATDLSEGALAVAARNAARYAADVSFCKGDLFEAVGDKRFDVIVANPPYIPSGEIASLDAEVKDYEPRGALDGGADGLDFYRRIAAEYNAHLNAGGTLLLEVGIGQADAVADLFGGCRVERVSDYNQPPVERVLIVTEKEESDV</sequence>
<feature type="transmembrane region" description="Helical" evidence="4">
    <location>
        <begin position="152"/>
        <end position="172"/>
    </location>
</feature>